<dbReference type="PANTHER" id="PTHR42852:SF13">
    <property type="entry name" value="PROTEIN DIPZ"/>
    <property type="match status" value="1"/>
</dbReference>
<dbReference type="InterPro" id="IPR013766">
    <property type="entry name" value="Thioredoxin_domain"/>
</dbReference>
<dbReference type="RefSeq" id="WP_263038430.1">
    <property type="nucleotide sequence ID" value="NZ_JAOTPL010000015.1"/>
</dbReference>
<dbReference type="InterPro" id="IPR050553">
    <property type="entry name" value="Thioredoxin_ResA/DsbE_sf"/>
</dbReference>
<feature type="non-terminal residue" evidence="2">
    <location>
        <position position="1"/>
    </location>
</feature>
<organism evidence="2 3">
    <name type="scientific">Haoranjiania flava</name>
    <dbReference type="NCBI Taxonomy" id="1856322"/>
    <lineage>
        <taxon>Bacteria</taxon>
        <taxon>Pseudomonadati</taxon>
        <taxon>Bacteroidota</taxon>
        <taxon>Chitinophagia</taxon>
        <taxon>Chitinophagales</taxon>
        <taxon>Chitinophagaceae</taxon>
        <taxon>Haoranjiania</taxon>
    </lineage>
</organism>
<dbReference type="InterPro" id="IPR000866">
    <property type="entry name" value="AhpC/TSA"/>
</dbReference>
<dbReference type="EMBL" id="JAOTPL010000015">
    <property type="protein sequence ID" value="MCU7694945.1"/>
    <property type="molecule type" value="Genomic_DNA"/>
</dbReference>
<comment type="caution">
    <text evidence="2">The sequence shown here is derived from an EMBL/GenBank/DDBJ whole genome shotgun (WGS) entry which is preliminary data.</text>
</comment>
<sequence>KAVHYFLFAILIACNSTGEQHYALKPPQAQAVFTDTDSILKDFSSWYNYTYYNILLTSDFIALNSDSVQISKPDFLTTMQTGNFVAIKLKNDDIPPVYKLVEKNIDDQMIIATMRQMAKDALNNYQQEGTDLPSFSFTDIDNNHFTTNNTKGKAILLKAWFIKCTACVKEFPELNKLADQYSNRTDILFISIALDKREDLKKFLATNEFKYKVVPEQEDYLQNRLHIQSYPTHILVNTRGKIVKIANRIEEVAPFIEIALKN</sequence>
<name>A0AAE3IMT8_9BACT</name>
<dbReference type="InterPro" id="IPR036249">
    <property type="entry name" value="Thioredoxin-like_sf"/>
</dbReference>
<feature type="domain" description="Thioredoxin" evidence="1">
    <location>
        <begin position="126"/>
        <end position="262"/>
    </location>
</feature>
<dbReference type="Gene3D" id="3.40.30.10">
    <property type="entry name" value="Glutaredoxin"/>
    <property type="match status" value="1"/>
</dbReference>
<dbReference type="Proteomes" id="UP001209317">
    <property type="component" value="Unassembled WGS sequence"/>
</dbReference>
<dbReference type="AlphaFoldDB" id="A0AAE3IMT8"/>
<dbReference type="SUPFAM" id="SSF52833">
    <property type="entry name" value="Thioredoxin-like"/>
    <property type="match status" value="1"/>
</dbReference>
<dbReference type="Pfam" id="PF00578">
    <property type="entry name" value="AhpC-TSA"/>
    <property type="match status" value="1"/>
</dbReference>
<protein>
    <submittedName>
        <fullName evidence="2">TlpA family protein disulfide reductase</fullName>
    </submittedName>
</protein>
<evidence type="ECO:0000313" key="2">
    <source>
        <dbReference type="EMBL" id="MCU7694945.1"/>
    </source>
</evidence>
<dbReference type="GO" id="GO:0016491">
    <property type="term" value="F:oxidoreductase activity"/>
    <property type="evidence" value="ECO:0007669"/>
    <property type="project" value="InterPro"/>
</dbReference>
<dbReference type="GO" id="GO:0016209">
    <property type="term" value="F:antioxidant activity"/>
    <property type="evidence" value="ECO:0007669"/>
    <property type="project" value="InterPro"/>
</dbReference>
<evidence type="ECO:0000313" key="3">
    <source>
        <dbReference type="Proteomes" id="UP001209317"/>
    </source>
</evidence>
<reference evidence="2" key="1">
    <citation type="submission" date="2022-10" db="EMBL/GenBank/DDBJ databases">
        <authorList>
            <person name="Kim H.S."/>
            <person name="Kim J.-S."/>
            <person name="Suh M.K."/>
            <person name="Eom M.K."/>
            <person name="Lee J.-S."/>
        </authorList>
    </citation>
    <scope>NUCLEOTIDE SEQUENCE</scope>
    <source>
        <strain evidence="2">LIP-5</strain>
    </source>
</reference>
<keyword evidence="3" id="KW-1185">Reference proteome</keyword>
<proteinExistence type="predicted"/>
<dbReference type="CDD" id="cd02966">
    <property type="entry name" value="TlpA_like_family"/>
    <property type="match status" value="1"/>
</dbReference>
<dbReference type="PANTHER" id="PTHR42852">
    <property type="entry name" value="THIOL:DISULFIDE INTERCHANGE PROTEIN DSBE"/>
    <property type="match status" value="1"/>
</dbReference>
<gene>
    <name evidence="2" type="ORF">OD355_10495</name>
</gene>
<evidence type="ECO:0000259" key="1">
    <source>
        <dbReference type="PROSITE" id="PS51352"/>
    </source>
</evidence>
<accession>A0AAE3IMT8</accession>
<dbReference type="PROSITE" id="PS51352">
    <property type="entry name" value="THIOREDOXIN_2"/>
    <property type="match status" value="1"/>
</dbReference>